<evidence type="ECO:0000259" key="1">
    <source>
        <dbReference type="Pfam" id="PF12728"/>
    </source>
</evidence>
<dbReference type="AlphaFoldDB" id="A0A369P1K3"/>
<accession>A0A369P1K3</accession>
<keyword evidence="2" id="KW-0238">DNA-binding</keyword>
<dbReference type="Pfam" id="PF12728">
    <property type="entry name" value="HTH_17"/>
    <property type="match status" value="1"/>
</dbReference>
<dbReference type="InterPro" id="IPR041657">
    <property type="entry name" value="HTH_17"/>
</dbReference>
<feature type="domain" description="Helix-turn-helix" evidence="1">
    <location>
        <begin position="33"/>
        <end position="83"/>
    </location>
</feature>
<dbReference type="GO" id="GO:0003677">
    <property type="term" value="F:DNA binding"/>
    <property type="evidence" value="ECO:0007669"/>
    <property type="project" value="UniProtKB-KW"/>
</dbReference>
<dbReference type="EMBL" id="PPUT01000005">
    <property type="protein sequence ID" value="RDC45991.1"/>
    <property type="molecule type" value="Genomic_DNA"/>
</dbReference>
<dbReference type="GeneID" id="82189644"/>
<dbReference type="RefSeq" id="WP_016309888.1">
    <property type="nucleotide sequence ID" value="NZ_PPUT01000005.1"/>
</dbReference>
<proteinExistence type="predicted"/>
<evidence type="ECO:0000313" key="2">
    <source>
        <dbReference type="EMBL" id="RDC45991.1"/>
    </source>
</evidence>
<protein>
    <submittedName>
        <fullName evidence="2">DNA-binding protein</fullName>
    </submittedName>
</protein>
<gene>
    <name evidence="2" type="ORF">C1850_03045</name>
</gene>
<name>A0A369P1K3_9ACTN</name>
<dbReference type="Proteomes" id="UP000253805">
    <property type="component" value="Unassembled WGS sequence"/>
</dbReference>
<sequence length="87" mass="9643">MSAPVVQLPPGCKIVEAPSAPQTAAMFEGYPDLLTPDDMAEIIRQSAKTVRKLMRSGEIPNAFKIGAFWYVAKADFAEFVERGKRER</sequence>
<organism evidence="2 3">
    <name type="scientific">Adlercreutzia equolifaciens subsp. celatus</name>
    <dbReference type="NCBI Taxonomy" id="394340"/>
    <lineage>
        <taxon>Bacteria</taxon>
        <taxon>Bacillati</taxon>
        <taxon>Actinomycetota</taxon>
        <taxon>Coriobacteriia</taxon>
        <taxon>Eggerthellales</taxon>
        <taxon>Eggerthellaceae</taxon>
        <taxon>Adlercreutzia</taxon>
    </lineage>
</organism>
<evidence type="ECO:0000313" key="3">
    <source>
        <dbReference type="Proteomes" id="UP000253805"/>
    </source>
</evidence>
<comment type="caution">
    <text evidence="2">The sequence shown here is derived from an EMBL/GenBank/DDBJ whole genome shotgun (WGS) entry which is preliminary data.</text>
</comment>
<reference evidence="2 3" key="1">
    <citation type="journal article" date="2018" name="Elife">
        <title>Discovery and characterization of a prevalent human gut bacterial enzyme sufficient for the inactivation of a family of plant toxins.</title>
        <authorList>
            <person name="Koppel N."/>
            <person name="Bisanz J.E."/>
            <person name="Pandelia M.E."/>
            <person name="Turnbaugh P.J."/>
            <person name="Balskus E.P."/>
        </authorList>
    </citation>
    <scope>NUCLEOTIDE SEQUENCE [LARGE SCALE GENOMIC DNA]</scope>
    <source>
        <strain evidence="2 3">OB21 GAM 11</strain>
    </source>
</reference>